<evidence type="ECO:0000313" key="3">
    <source>
        <dbReference type="Proteomes" id="UP000054266"/>
    </source>
</evidence>
<dbReference type="GO" id="GO:0008237">
    <property type="term" value="F:metallopeptidase activity"/>
    <property type="evidence" value="ECO:0007669"/>
    <property type="project" value="InterPro"/>
</dbReference>
<organism evidence="2 3">
    <name type="scientific">Phialophora macrospora</name>
    <dbReference type="NCBI Taxonomy" id="1851006"/>
    <lineage>
        <taxon>Eukaryota</taxon>
        <taxon>Fungi</taxon>
        <taxon>Dikarya</taxon>
        <taxon>Ascomycota</taxon>
        <taxon>Pezizomycotina</taxon>
        <taxon>Eurotiomycetes</taxon>
        <taxon>Chaetothyriomycetidae</taxon>
        <taxon>Chaetothyriales</taxon>
        <taxon>Herpotrichiellaceae</taxon>
        <taxon>Phialophora</taxon>
    </lineage>
</organism>
<dbReference type="EMBL" id="KN846958">
    <property type="protein sequence ID" value="KIW69166.1"/>
    <property type="molecule type" value="Genomic_DNA"/>
</dbReference>
<sequence length="336" mass="37476">MAFAKAIRWLICSLCFLLIRQFCNADGGDNVPNFEFPPHTGQQAKDEMNQALKDAMTLARLVAITSVPCDAGFLRYFQPQDYLFVQRVFRTVANIPSGQQFDPSNIAELLTSMDEEAKLNPKFEDLSISLGDHPEVREEDRGRSCKDGKLGAQTTYLPSVYGNRALMAICQPSFEFYYSLQEIEHPPEWALTAPGGTPEAGFSCDGLLGRDSSYMLSPGSVILHELMHWPYLLQDIPDYARLAQPTTGGYSKILDFSGPNPADGYGPFNSARIRDLPVNSVTGSSQAIRNADSFVWYAVDKYWTWRCNRPFGPSTSPNDNNLRNFVFSDDTNDDGS</sequence>
<dbReference type="InterPro" id="IPR024079">
    <property type="entry name" value="MetalloPept_cat_dom_sf"/>
</dbReference>
<proteinExistence type="predicted"/>
<evidence type="ECO:0000313" key="2">
    <source>
        <dbReference type="EMBL" id="KIW69166.1"/>
    </source>
</evidence>
<dbReference type="Proteomes" id="UP000054266">
    <property type="component" value="Unassembled WGS sequence"/>
</dbReference>
<feature type="chain" id="PRO_5002240020" description="Lysine-specific metallo-endopeptidase domain-containing protein" evidence="1">
    <location>
        <begin position="26"/>
        <end position="336"/>
    </location>
</feature>
<evidence type="ECO:0000256" key="1">
    <source>
        <dbReference type="SAM" id="SignalP"/>
    </source>
</evidence>
<accession>A0A0D2CVJ1</accession>
<keyword evidence="1" id="KW-0732">Signal</keyword>
<evidence type="ECO:0008006" key="4">
    <source>
        <dbReference type="Google" id="ProtNLM"/>
    </source>
</evidence>
<protein>
    <recommendedName>
        <fullName evidence="4">Lysine-specific metallo-endopeptidase domain-containing protein</fullName>
    </recommendedName>
</protein>
<dbReference type="Gene3D" id="3.40.390.10">
    <property type="entry name" value="Collagenase (Catalytic Domain)"/>
    <property type="match status" value="1"/>
</dbReference>
<name>A0A0D2CVJ1_9EURO</name>
<dbReference type="HOGENOM" id="CLU_052681_0_0_1"/>
<keyword evidence="3" id="KW-1185">Reference proteome</keyword>
<gene>
    <name evidence="2" type="ORF">PV04_05059</name>
</gene>
<feature type="signal peptide" evidence="1">
    <location>
        <begin position="1"/>
        <end position="25"/>
    </location>
</feature>
<dbReference type="AlphaFoldDB" id="A0A0D2CVJ1"/>
<reference evidence="2 3" key="1">
    <citation type="submission" date="2015-01" db="EMBL/GenBank/DDBJ databases">
        <title>The Genome Sequence of Capronia semiimmersa CBS27337.</title>
        <authorList>
            <consortium name="The Broad Institute Genomics Platform"/>
            <person name="Cuomo C."/>
            <person name="de Hoog S."/>
            <person name="Gorbushina A."/>
            <person name="Stielow B."/>
            <person name="Teixiera M."/>
            <person name="Abouelleil A."/>
            <person name="Chapman S.B."/>
            <person name="Priest M."/>
            <person name="Young S.K."/>
            <person name="Wortman J."/>
            <person name="Nusbaum C."/>
            <person name="Birren B."/>
        </authorList>
    </citation>
    <scope>NUCLEOTIDE SEQUENCE [LARGE SCALE GENOMIC DNA]</scope>
    <source>
        <strain evidence="2 3">CBS 27337</strain>
    </source>
</reference>